<dbReference type="InterPro" id="IPR036412">
    <property type="entry name" value="HAD-like_sf"/>
</dbReference>
<name>A0ABN4G4S5_9ACTN</name>
<sequence length="619" mass="67215">MHRAGELAAHYPRVGALLADDGVDEAALTRAGRLLSRLDPDDVLRHHPRTPVLSVAVTGHGTLNQLQAPLTAQFARHGLLVRPHFTDFDSYVFALSDPSSDLYAAEPDLVLCVLDPGVVVDELPLPWGPDDVERVFSRKLSLLEQLAARFGAASRGTLVLNTLPLPRTLAAQLVDHRSRARLGAVWREANAALLRLPETAASVVVLDLDPLLAEGLPVQDPRLAAYTGAPFTAQLLASYAREVGHLARHLTGRTRKVLVLDLDNTVWGGVLGEDGPEGIEVAGGRRGNAFRAVQRTARQLAAQGVLLAAVSKNDPGPVADVLRDHPEQVLREDDFVRVVANWQPKHDNLAKLADTLGLGVDSFVFADDSAFERGLVRHELPGVALVPLDDEPALHVPRLLADGWFDVREATDEDRARATRYREELARGDFLQEFTTLDDYLAELGVEVRVAPLTPADTARVSQLSLRTNQFNLTTLRLQPAEVSALAADPTASVLTVRSRDRFGDNGLVGAVFLRRADDTVTIDNFLLSCRVFSRGIEQAVLATVLRTAADHGAREVVSAFHPTPKNHHVRDFYPRGGFKELGPCGPGGSGTAYHRSLLDRDELPVPPAHITLVVEATL</sequence>
<dbReference type="NCBIfam" id="TIGR01681">
    <property type="entry name" value="HAD-SF-IIIC"/>
    <property type="match status" value="1"/>
</dbReference>
<dbReference type="InterPro" id="IPR010037">
    <property type="entry name" value="FkbH_domain"/>
</dbReference>
<protein>
    <submittedName>
        <fullName evidence="2">Methoxymalonyl-ACP biosynthesis protein FkbH</fullName>
    </submittedName>
</protein>
<evidence type="ECO:0000313" key="2">
    <source>
        <dbReference type="EMBL" id="AKJ08828.1"/>
    </source>
</evidence>
<dbReference type="SUPFAM" id="SSF56784">
    <property type="entry name" value="HAD-like"/>
    <property type="match status" value="1"/>
</dbReference>
<proteinExistence type="predicted"/>
<dbReference type="InterPro" id="IPR016181">
    <property type="entry name" value="Acyl_CoA_acyltransferase"/>
</dbReference>
<gene>
    <name evidence="2" type="ORF">ABB07_01900</name>
</gene>
<organism evidence="2 3">
    <name type="scientific">Streptomyces incarnatus</name>
    <dbReference type="NCBI Taxonomy" id="665007"/>
    <lineage>
        <taxon>Bacteria</taxon>
        <taxon>Bacillati</taxon>
        <taxon>Actinomycetota</taxon>
        <taxon>Actinomycetes</taxon>
        <taxon>Kitasatosporales</taxon>
        <taxon>Streptomycetaceae</taxon>
        <taxon>Streptomyces</taxon>
    </lineage>
</organism>
<dbReference type="PROSITE" id="PS51186">
    <property type="entry name" value="GNAT"/>
    <property type="match status" value="1"/>
</dbReference>
<dbReference type="Proteomes" id="UP000035366">
    <property type="component" value="Chromosome"/>
</dbReference>
<feature type="domain" description="N-acetyltransferase" evidence="1">
    <location>
        <begin position="448"/>
        <end position="605"/>
    </location>
</feature>
<dbReference type="Gene3D" id="3.40.50.1000">
    <property type="entry name" value="HAD superfamily/HAD-like"/>
    <property type="match status" value="1"/>
</dbReference>
<keyword evidence="3" id="KW-1185">Reference proteome</keyword>
<dbReference type="InterPro" id="IPR010033">
    <property type="entry name" value="HAD_SF_ppase_IIIC"/>
</dbReference>
<reference evidence="2 3" key="1">
    <citation type="journal article" date="2015" name="ISME J.">
        <title>Draft Genome Sequence of Streptomyces incarnatus NRRL8089, which Produces the Nucleoside Antibiotic Sinefungin.</title>
        <authorList>
            <person name="Oshima K."/>
            <person name="Hattori M."/>
            <person name="Shimizu H."/>
            <person name="Fukuda K."/>
            <person name="Nemoto M."/>
            <person name="Inagaki K."/>
            <person name="Tamura T."/>
        </authorList>
    </citation>
    <scope>NUCLEOTIDE SEQUENCE [LARGE SCALE GENOMIC DNA]</scope>
    <source>
        <strain evidence="2 3">NRRL 8089</strain>
    </source>
</reference>
<dbReference type="SUPFAM" id="SSF55729">
    <property type="entry name" value="Acyl-CoA N-acyltransferases (Nat)"/>
    <property type="match status" value="1"/>
</dbReference>
<evidence type="ECO:0000313" key="3">
    <source>
        <dbReference type="Proteomes" id="UP000035366"/>
    </source>
</evidence>
<dbReference type="InterPro" id="IPR023214">
    <property type="entry name" value="HAD_sf"/>
</dbReference>
<dbReference type="InterPro" id="IPR036514">
    <property type="entry name" value="SGNH_hydro_sf"/>
</dbReference>
<accession>A0ABN4G4S5</accession>
<evidence type="ECO:0000259" key="1">
    <source>
        <dbReference type="PROSITE" id="PS51186"/>
    </source>
</evidence>
<dbReference type="Gene3D" id="3.40.50.1110">
    <property type="entry name" value="SGNH hydrolase"/>
    <property type="match status" value="1"/>
</dbReference>
<dbReference type="EMBL" id="CP011497">
    <property type="protein sequence ID" value="AKJ08828.1"/>
    <property type="molecule type" value="Genomic_DNA"/>
</dbReference>
<dbReference type="InterPro" id="IPR000182">
    <property type="entry name" value="GNAT_dom"/>
</dbReference>
<dbReference type="Gene3D" id="3.40.630.30">
    <property type="match status" value="1"/>
</dbReference>
<dbReference type="NCBIfam" id="TIGR01686">
    <property type="entry name" value="FkbH"/>
    <property type="match status" value="1"/>
</dbReference>